<keyword evidence="2 4" id="KW-0560">Oxidoreductase</keyword>
<dbReference type="FunFam" id="3.40.309.10:FF:000004">
    <property type="entry name" value="Succinate-semialdehyde dehydrogenase I"/>
    <property type="match status" value="1"/>
</dbReference>
<dbReference type="OrthoDB" id="9812625at2"/>
<dbReference type="InterPro" id="IPR016163">
    <property type="entry name" value="Ald_DH_C"/>
</dbReference>
<dbReference type="Gene3D" id="3.40.605.10">
    <property type="entry name" value="Aldehyde Dehydrogenase, Chain A, domain 1"/>
    <property type="match status" value="1"/>
</dbReference>
<accession>A4C7G6</accession>
<dbReference type="PANTHER" id="PTHR43353">
    <property type="entry name" value="SUCCINATE-SEMIALDEHYDE DEHYDROGENASE, MITOCHONDRIAL"/>
    <property type="match status" value="1"/>
</dbReference>
<evidence type="ECO:0000259" key="5">
    <source>
        <dbReference type="Pfam" id="PF00171"/>
    </source>
</evidence>
<comment type="similarity">
    <text evidence="1 4">Belongs to the aldehyde dehydrogenase family.</text>
</comment>
<evidence type="ECO:0000256" key="4">
    <source>
        <dbReference type="RuleBase" id="RU003345"/>
    </source>
</evidence>
<dbReference type="CDD" id="cd07103">
    <property type="entry name" value="ALDH_F5_SSADH_GabD"/>
    <property type="match status" value="1"/>
</dbReference>
<evidence type="ECO:0000313" key="7">
    <source>
        <dbReference type="Proteomes" id="UP000006201"/>
    </source>
</evidence>
<name>A4C7G6_9GAMM</name>
<feature type="active site" evidence="3">
    <location>
        <position position="255"/>
    </location>
</feature>
<dbReference type="eggNOG" id="COG1012">
    <property type="taxonomic scope" value="Bacteria"/>
</dbReference>
<dbReference type="Gene3D" id="3.40.309.10">
    <property type="entry name" value="Aldehyde Dehydrogenase, Chain A, domain 2"/>
    <property type="match status" value="1"/>
</dbReference>
<reference evidence="6 7" key="1">
    <citation type="submission" date="2006-02" db="EMBL/GenBank/DDBJ databases">
        <authorList>
            <person name="Moran M.A."/>
            <person name="Kjelleberg S."/>
            <person name="Egan S."/>
            <person name="Saunders N."/>
            <person name="Thomas T."/>
            <person name="Ferriera S."/>
            <person name="Johnson J."/>
            <person name="Kravitz S."/>
            <person name="Halpern A."/>
            <person name="Remington K."/>
            <person name="Beeson K."/>
            <person name="Tran B."/>
            <person name="Rogers Y.-H."/>
            <person name="Friedman R."/>
            <person name="Venter J.C."/>
        </authorList>
    </citation>
    <scope>NUCLEOTIDE SEQUENCE [LARGE SCALE GENOMIC DNA]</scope>
    <source>
        <strain evidence="6 7">D2</strain>
    </source>
</reference>
<evidence type="ECO:0000313" key="6">
    <source>
        <dbReference type="EMBL" id="EAR29920.1"/>
    </source>
</evidence>
<comment type="caution">
    <text evidence="6">The sequence shown here is derived from an EMBL/GenBank/DDBJ whole genome shotgun (WGS) entry which is preliminary data.</text>
</comment>
<dbReference type="PROSITE" id="PS00687">
    <property type="entry name" value="ALDEHYDE_DEHYDR_GLU"/>
    <property type="match status" value="1"/>
</dbReference>
<dbReference type="FunFam" id="3.40.605.10:FF:000005">
    <property type="entry name" value="Succinate-semialdehyde dehydrogenase I"/>
    <property type="match status" value="1"/>
</dbReference>
<dbReference type="Proteomes" id="UP000006201">
    <property type="component" value="Unassembled WGS sequence"/>
</dbReference>
<dbReference type="STRING" id="87626.PTD2_13909"/>
<dbReference type="InterPro" id="IPR016161">
    <property type="entry name" value="Ald_DH/histidinol_DH"/>
</dbReference>
<sequence length="488" mass="52588">MFSPLSQPLVFTDSVIANQPFVTKTFITVDNPATEKLLTSVSCVDDAGIEHAVQSAELGFGTLKSMHSQARSDLLMRWYQLVIDYIDALAEIMTLEQGKPLAEAKGEVIYGAEFIRWFAEECKRSYGQQIPSNNNHQQLSTIRQPIGVVLAITPWNFPIAMITRKVAPAIAAGCSVILKPSELTPLSALALAHLAIRAGFPKGAFNVLLTDDAPSLVSKLLADHRVKKVTFTGSTQVGRILLAQAANTVKRTSMELGGNAPFIVFDSANLDQAVDGLIKSKFRNAGQACVATNRVLLDASIAGDFTAKLLTKVATLKTGNGLSNDTDLGPLINQAAKLRLVATIEQAICEGASWVFGETAFAEAKCSKDNFLPVVVLGNINQDMAIFQQELFGPVVLLSQFESEQQAIELANSTEYGLAAYFYSQNINQVHRVAESLTFGMVGINEGLISNAIAPFGGIKQSGLGREGGQAGLDEYLQQKYLCLNIKD</sequence>
<dbReference type="InterPro" id="IPR050740">
    <property type="entry name" value="Aldehyde_DH_Superfamily"/>
</dbReference>
<feature type="domain" description="Aldehyde dehydrogenase" evidence="5">
    <location>
        <begin position="25"/>
        <end position="481"/>
    </location>
</feature>
<gene>
    <name evidence="6" type="ORF">PTD2_13909</name>
</gene>
<dbReference type="PANTHER" id="PTHR43353:SF5">
    <property type="entry name" value="SUCCINATE-SEMIALDEHYDE DEHYDROGENASE, MITOCHONDRIAL"/>
    <property type="match status" value="1"/>
</dbReference>
<keyword evidence="7" id="KW-1185">Reference proteome</keyword>
<dbReference type="AlphaFoldDB" id="A4C7G6"/>
<proteinExistence type="inferred from homology"/>
<dbReference type="RefSeq" id="WP_009837793.1">
    <property type="nucleotide sequence ID" value="NZ_AAOH01000002.1"/>
</dbReference>
<protein>
    <submittedName>
        <fullName evidence="6">Succinate-semialdehyde dehydrogenase I, NADP-dependent</fullName>
    </submittedName>
</protein>
<evidence type="ECO:0000256" key="2">
    <source>
        <dbReference type="ARBA" id="ARBA00023002"/>
    </source>
</evidence>
<dbReference type="InterPro" id="IPR016162">
    <property type="entry name" value="Ald_DH_N"/>
</dbReference>
<dbReference type="InterPro" id="IPR015590">
    <property type="entry name" value="Aldehyde_DH_dom"/>
</dbReference>
<dbReference type="SUPFAM" id="SSF53720">
    <property type="entry name" value="ALDH-like"/>
    <property type="match status" value="1"/>
</dbReference>
<evidence type="ECO:0000256" key="3">
    <source>
        <dbReference type="PROSITE-ProRule" id="PRU10007"/>
    </source>
</evidence>
<evidence type="ECO:0000256" key="1">
    <source>
        <dbReference type="ARBA" id="ARBA00009986"/>
    </source>
</evidence>
<dbReference type="HOGENOM" id="CLU_005391_5_1_6"/>
<dbReference type="FunFam" id="3.40.605.10:FF:000026">
    <property type="entry name" value="Aldehyde dehydrogenase, putative"/>
    <property type="match status" value="1"/>
</dbReference>
<dbReference type="PROSITE" id="PS00070">
    <property type="entry name" value="ALDEHYDE_DEHYDR_CYS"/>
    <property type="match status" value="1"/>
</dbReference>
<dbReference type="Pfam" id="PF00171">
    <property type="entry name" value="Aldedh"/>
    <property type="match status" value="1"/>
</dbReference>
<organism evidence="6 7">
    <name type="scientific">Pseudoalteromonas tunicata D2</name>
    <dbReference type="NCBI Taxonomy" id="87626"/>
    <lineage>
        <taxon>Bacteria</taxon>
        <taxon>Pseudomonadati</taxon>
        <taxon>Pseudomonadota</taxon>
        <taxon>Gammaproteobacteria</taxon>
        <taxon>Alteromonadales</taxon>
        <taxon>Pseudoalteromonadaceae</taxon>
        <taxon>Pseudoalteromonas</taxon>
    </lineage>
</organism>
<dbReference type="GO" id="GO:0009450">
    <property type="term" value="P:gamma-aminobutyric acid catabolic process"/>
    <property type="evidence" value="ECO:0007669"/>
    <property type="project" value="TreeGrafter"/>
</dbReference>
<dbReference type="InterPro" id="IPR016160">
    <property type="entry name" value="Ald_DH_CS_CYS"/>
</dbReference>
<dbReference type="EMBL" id="AAOH01000002">
    <property type="protein sequence ID" value="EAR29920.1"/>
    <property type="molecule type" value="Genomic_DNA"/>
</dbReference>
<dbReference type="InterPro" id="IPR029510">
    <property type="entry name" value="Ald_DH_CS_GLU"/>
</dbReference>
<dbReference type="GO" id="GO:0004777">
    <property type="term" value="F:succinate-semialdehyde dehydrogenase (NAD+) activity"/>
    <property type="evidence" value="ECO:0007669"/>
    <property type="project" value="TreeGrafter"/>
</dbReference>